<dbReference type="PANTHER" id="PTHR42778:SF1">
    <property type="entry name" value="2-AMINOETHYLPHOSPHONATE--PYRUVATE TRANSAMINASE"/>
    <property type="match status" value="1"/>
</dbReference>
<dbReference type="RefSeq" id="WP_100254856.1">
    <property type="nucleotide sequence ID" value="NZ_CP024870.1"/>
</dbReference>
<dbReference type="Pfam" id="PF00266">
    <property type="entry name" value="Aminotran_5"/>
    <property type="match status" value="1"/>
</dbReference>
<evidence type="ECO:0000313" key="6">
    <source>
        <dbReference type="EMBL" id="ATX71318.1"/>
    </source>
</evidence>
<dbReference type="GO" id="GO:0008483">
    <property type="term" value="F:transaminase activity"/>
    <property type="evidence" value="ECO:0007669"/>
    <property type="project" value="UniProtKB-KW"/>
</dbReference>
<proteinExistence type="predicted"/>
<accession>A0A2K8KI01</accession>
<keyword evidence="3" id="KW-0808">Transferase</keyword>
<sequence>MNTKSVIFTPGPQKVEGILDKERAVFHRSYEMQNLIAELVAEMKTYFKKQHAYLYPIPGTDVIDLFIRSVDKKQQKCAGLINTGYWAHNIANVLEGNNIKVNEYARDIFNKSEAELVEIFSQEPATVFYAIASETSTGEFFNYKNIYKALKKTGKYLFMDAISLPVFYFEGNDKYNFDADFTIYSSAKTFHAMPGFNFIVTDIDVATEPLFSNASYSSLKLYADFLKKNQFPNTINTLLFMDFKKCFEYTIFNIPQIKAKIKNLREHLLQKLNDKEIIYLNQEHDAVTNLMALKLPDYMVSDEFMKFTEAQNLFVGRDLMGQNSIRVCFNSYNTIAEVDFLIKLIKDFKKISLK</sequence>
<dbReference type="InterPro" id="IPR015422">
    <property type="entry name" value="PyrdxlP-dep_Trfase_small"/>
</dbReference>
<feature type="domain" description="Aminotransferase class V" evidence="5">
    <location>
        <begin position="59"/>
        <end position="340"/>
    </location>
</feature>
<dbReference type="EMBL" id="CP024870">
    <property type="protein sequence ID" value="ATX71318.1"/>
    <property type="molecule type" value="Genomic_DNA"/>
</dbReference>
<organism evidence="6 7">
    <name type="scientific">Spiroplasma clarkii</name>
    <dbReference type="NCBI Taxonomy" id="2139"/>
    <lineage>
        <taxon>Bacteria</taxon>
        <taxon>Bacillati</taxon>
        <taxon>Mycoplasmatota</taxon>
        <taxon>Mollicutes</taxon>
        <taxon>Entomoplasmatales</taxon>
        <taxon>Spiroplasmataceae</taxon>
        <taxon>Spiroplasma</taxon>
    </lineage>
</organism>
<comment type="cofactor">
    <cofactor evidence="1">
        <name>pyridoxal 5'-phosphate</name>
        <dbReference type="ChEBI" id="CHEBI:597326"/>
    </cofactor>
</comment>
<reference evidence="6 7" key="1">
    <citation type="submission" date="2017-11" db="EMBL/GenBank/DDBJ databases">
        <title>Complete genome sequence of Spiroplasma clarkii CN-5 (DSM 19994).</title>
        <authorList>
            <person name="Tsai Y.-M."/>
            <person name="Chang A."/>
            <person name="Lo W.-S."/>
            <person name="Kuo C.-H."/>
        </authorList>
    </citation>
    <scope>NUCLEOTIDE SEQUENCE [LARGE SCALE GENOMIC DNA]</scope>
    <source>
        <strain evidence="6 7">CN-5</strain>
    </source>
</reference>
<protein>
    <recommendedName>
        <fullName evidence="5">Aminotransferase class V domain-containing protein</fullName>
    </recommendedName>
</protein>
<keyword evidence="7" id="KW-1185">Reference proteome</keyword>
<dbReference type="Gene3D" id="3.90.1150.10">
    <property type="entry name" value="Aspartate Aminotransferase, domain 1"/>
    <property type="match status" value="1"/>
</dbReference>
<dbReference type="InterPro" id="IPR015421">
    <property type="entry name" value="PyrdxlP-dep_Trfase_major"/>
</dbReference>
<gene>
    <name evidence="6" type="ORF">SCLAR_v1c10160</name>
</gene>
<evidence type="ECO:0000256" key="2">
    <source>
        <dbReference type="ARBA" id="ARBA00022576"/>
    </source>
</evidence>
<keyword evidence="2" id="KW-0032">Aminotransferase</keyword>
<evidence type="ECO:0000256" key="1">
    <source>
        <dbReference type="ARBA" id="ARBA00001933"/>
    </source>
</evidence>
<dbReference type="Gene3D" id="3.40.640.10">
    <property type="entry name" value="Type I PLP-dependent aspartate aminotransferase-like (Major domain)"/>
    <property type="match status" value="1"/>
</dbReference>
<dbReference type="Proteomes" id="UP000231179">
    <property type="component" value="Chromosome"/>
</dbReference>
<dbReference type="InterPro" id="IPR000192">
    <property type="entry name" value="Aminotrans_V_dom"/>
</dbReference>
<dbReference type="InterPro" id="IPR015424">
    <property type="entry name" value="PyrdxlP-dep_Trfase"/>
</dbReference>
<evidence type="ECO:0000313" key="7">
    <source>
        <dbReference type="Proteomes" id="UP000231179"/>
    </source>
</evidence>
<evidence type="ECO:0000256" key="3">
    <source>
        <dbReference type="ARBA" id="ARBA00022679"/>
    </source>
</evidence>
<evidence type="ECO:0000259" key="5">
    <source>
        <dbReference type="Pfam" id="PF00266"/>
    </source>
</evidence>
<evidence type="ECO:0000256" key="4">
    <source>
        <dbReference type="ARBA" id="ARBA00022898"/>
    </source>
</evidence>
<keyword evidence="4" id="KW-0663">Pyridoxal phosphate</keyword>
<dbReference type="SUPFAM" id="SSF53383">
    <property type="entry name" value="PLP-dependent transferases"/>
    <property type="match status" value="1"/>
</dbReference>
<dbReference type="AlphaFoldDB" id="A0A2K8KI01"/>
<dbReference type="PANTHER" id="PTHR42778">
    <property type="entry name" value="2-AMINOETHYLPHOSPHONATE--PYRUVATE TRANSAMINASE"/>
    <property type="match status" value="1"/>
</dbReference>
<name>A0A2K8KI01_9MOLU</name>